<dbReference type="Proteomes" id="UP000078116">
    <property type="component" value="Unassembled WGS sequence"/>
</dbReference>
<dbReference type="OrthoDB" id="9800897at2"/>
<keyword evidence="6" id="KW-1185">Reference proteome</keyword>
<dbReference type="RefSeq" id="WP_064271542.1">
    <property type="nucleotide sequence ID" value="NZ_LXJZ01000220.1"/>
</dbReference>
<comment type="caution">
    <text evidence="5">The sequence shown here is derived from an EMBL/GenBank/DDBJ whole genome shotgun (WGS) entry which is preliminary data.</text>
</comment>
<protein>
    <recommendedName>
        <fullName evidence="3">Response regulatory domain-containing protein</fullName>
    </recommendedName>
</protein>
<evidence type="ECO:0000256" key="1">
    <source>
        <dbReference type="ARBA" id="ARBA00022553"/>
    </source>
</evidence>
<reference evidence="6 7" key="1">
    <citation type="submission" date="2016-04" db="EMBL/GenBank/DDBJ databases">
        <title>Reclassification of Paraburkholderia panaciterrae (Farh et al. 2015) Dobritsa &amp; Samadpour 2016 as a later homotypic synonym of Paraburkholderia ginsengiterrae (Farh et al. 2015) Dobritsa &amp; Samadpour 2016.</title>
        <authorList>
            <person name="Dobritsa A.P."/>
            <person name="Kutumbaka K."/>
            <person name="Samadpour M."/>
        </authorList>
    </citation>
    <scope>NUCLEOTIDE SEQUENCE [LARGE SCALE GENOMIC DNA]</scope>
    <source>
        <strain evidence="5 7">DCY85</strain>
        <strain evidence="4 6">DCY85-1</strain>
    </source>
</reference>
<dbReference type="PANTHER" id="PTHR44591:SF3">
    <property type="entry name" value="RESPONSE REGULATORY DOMAIN-CONTAINING PROTEIN"/>
    <property type="match status" value="1"/>
</dbReference>
<dbReference type="InterPro" id="IPR001789">
    <property type="entry name" value="Sig_transdc_resp-reg_receiver"/>
</dbReference>
<dbReference type="InterPro" id="IPR050595">
    <property type="entry name" value="Bact_response_regulator"/>
</dbReference>
<dbReference type="EMBL" id="LXJZ01000220">
    <property type="protein sequence ID" value="OAJ53067.1"/>
    <property type="molecule type" value="Genomic_DNA"/>
</dbReference>
<accession>A0A1A9N1Y2</accession>
<dbReference type="EMBL" id="LXKA01000338">
    <property type="protein sequence ID" value="OAJ55765.1"/>
    <property type="molecule type" value="Genomic_DNA"/>
</dbReference>
<dbReference type="GO" id="GO:0000160">
    <property type="term" value="P:phosphorelay signal transduction system"/>
    <property type="evidence" value="ECO:0007669"/>
    <property type="project" value="InterPro"/>
</dbReference>
<sequence>MSTVLLVEDNANALQAMEALVASQGYLVRTAADGAQAMRIAKEQRPDIVISDWMMPVMDGPALLRAMRANARLADVPVVLTSATAAPPSGLSAVAFLRKPVAASQLLELIGRLIGPTSAARRPGASPPSK</sequence>
<organism evidence="5 7">
    <name type="scientific">Paraburkholderia ginsengiterrae</name>
    <dbReference type="NCBI Taxonomy" id="1462993"/>
    <lineage>
        <taxon>Bacteria</taxon>
        <taxon>Pseudomonadati</taxon>
        <taxon>Pseudomonadota</taxon>
        <taxon>Betaproteobacteria</taxon>
        <taxon>Burkholderiales</taxon>
        <taxon>Burkholderiaceae</taxon>
        <taxon>Paraburkholderia</taxon>
    </lineage>
</organism>
<dbReference type="InterPro" id="IPR011006">
    <property type="entry name" value="CheY-like_superfamily"/>
</dbReference>
<feature type="domain" description="Response regulatory" evidence="3">
    <location>
        <begin position="3"/>
        <end position="114"/>
    </location>
</feature>
<dbReference type="SUPFAM" id="SSF52172">
    <property type="entry name" value="CheY-like"/>
    <property type="match status" value="1"/>
</dbReference>
<dbReference type="SMART" id="SM00448">
    <property type="entry name" value="REC"/>
    <property type="match status" value="1"/>
</dbReference>
<dbReference type="PROSITE" id="PS50110">
    <property type="entry name" value="RESPONSE_REGULATORY"/>
    <property type="match status" value="1"/>
</dbReference>
<evidence type="ECO:0000256" key="2">
    <source>
        <dbReference type="PROSITE-ProRule" id="PRU00169"/>
    </source>
</evidence>
<feature type="modified residue" description="4-aspartylphosphate" evidence="2">
    <location>
        <position position="52"/>
    </location>
</feature>
<dbReference type="Proteomes" id="UP000077961">
    <property type="component" value="Unassembled WGS sequence"/>
</dbReference>
<proteinExistence type="predicted"/>
<dbReference type="Gene3D" id="3.40.50.2300">
    <property type="match status" value="1"/>
</dbReference>
<evidence type="ECO:0000313" key="5">
    <source>
        <dbReference type="EMBL" id="OAJ55765.1"/>
    </source>
</evidence>
<keyword evidence="1 2" id="KW-0597">Phosphoprotein</keyword>
<evidence type="ECO:0000313" key="4">
    <source>
        <dbReference type="EMBL" id="OAJ53067.1"/>
    </source>
</evidence>
<name>A0A1A9N1Y2_9BURK</name>
<evidence type="ECO:0000313" key="7">
    <source>
        <dbReference type="Proteomes" id="UP000078116"/>
    </source>
</evidence>
<evidence type="ECO:0000313" key="6">
    <source>
        <dbReference type="Proteomes" id="UP000077961"/>
    </source>
</evidence>
<evidence type="ECO:0000259" key="3">
    <source>
        <dbReference type="PROSITE" id="PS50110"/>
    </source>
</evidence>
<dbReference type="CDD" id="cd00156">
    <property type="entry name" value="REC"/>
    <property type="match status" value="1"/>
</dbReference>
<dbReference type="STRING" id="1462993.A6V36_11920"/>
<gene>
    <name evidence="4" type="ORF">A6V36_11920</name>
    <name evidence="5" type="ORF">A6V37_05985</name>
</gene>
<dbReference type="Pfam" id="PF00072">
    <property type="entry name" value="Response_reg"/>
    <property type="match status" value="1"/>
</dbReference>
<dbReference type="PANTHER" id="PTHR44591">
    <property type="entry name" value="STRESS RESPONSE REGULATOR PROTEIN 1"/>
    <property type="match status" value="1"/>
</dbReference>
<dbReference type="AlphaFoldDB" id="A0A1A9N1Y2"/>